<dbReference type="Proteomes" id="UP000621500">
    <property type="component" value="Unassembled WGS sequence"/>
</dbReference>
<protein>
    <submittedName>
        <fullName evidence="3">3-amino-5-hydroxybenzoate synthase</fullName>
    </submittedName>
</protein>
<evidence type="ECO:0000313" key="4">
    <source>
        <dbReference type="Proteomes" id="UP000621500"/>
    </source>
</evidence>
<dbReference type="Gene3D" id="3.90.1150.10">
    <property type="entry name" value="Aspartate Aminotransferase, domain 1"/>
    <property type="match status" value="1"/>
</dbReference>
<dbReference type="RefSeq" id="WP_203855200.1">
    <property type="nucleotide sequence ID" value="NZ_BAAAZQ010000003.1"/>
</dbReference>
<dbReference type="PANTHER" id="PTHR30244:SF34">
    <property type="entry name" value="DTDP-4-AMINO-4,6-DIDEOXYGALACTOSE TRANSAMINASE"/>
    <property type="match status" value="1"/>
</dbReference>
<dbReference type="InterPro" id="IPR015422">
    <property type="entry name" value="PyrdxlP-dep_Trfase_small"/>
</dbReference>
<dbReference type="Pfam" id="PF01041">
    <property type="entry name" value="DegT_DnrJ_EryC1"/>
    <property type="match status" value="1"/>
</dbReference>
<proteinExistence type="inferred from homology"/>
<dbReference type="InterPro" id="IPR000653">
    <property type="entry name" value="DegT/StrS_aminotransferase"/>
</dbReference>
<dbReference type="InterPro" id="IPR015424">
    <property type="entry name" value="PyrdxlP-dep_Trfase"/>
</dbReference>
<dbReference type="EMBL" id="BONX01000001">
    <property type="protein sequence ID" value="GIG93514.1"/>
    <property type="molecule type" value="Genomic_DNA"/>
</dbReference>
<dbReference type="PANTHER" id="PTHR30244">
    <property type="entry name" value="TRANSAMINASE"/>
    <property type="match status" value="1"/>
</dbReference>
<evidence type="ECO:0000313" key="3">
    <source>
        <dbReference type="EMBL" id="GIG93514.1"/>
    </source>
</evidence>
<sequence>MTSAQRIELAVAGASGRRFGDLATRAPWPVHDELERAALDRVLSSGSWSRLGDADWTGGECGLFEREFAGYLDAGNALAVANGTLAIEIGLLALRVRPGDEVIVQAGTFFGSVTPILRVGARPVFVDLDESTCTVDPAAVEAAVGPRTVAVVAVHLAGLPADLDRLAEVCRRHSLALLEDCAQAVGTRWRGRAVGTVGDVGAFSLQQGKVLQSGEGGVLVCRDRAVADRAFALHQGFTMPGSPTPAKHEPAANMRLSSWPAAIARCQLTRVEEQIAHRLRNARAVAALLRPDDPVELVDAHPGMSRWSPFSIPLRIVPERAGELSQELLVAALRAEGVPAFEGHLEPLYDRPIFRDNDFDVRDTGCPVTDRVSRRHVAVLQQFLLGPPDWMPRLVELIRDVHAAAPQLRHAG</sequence>
<dbReference type="InterPro" id="IPR015421">
    <property type="entry name" value="PyrdxlP-dep_Trfase_major"/>
</dbReference>
<dbReference type="PIRSF" id="PIRSF000390">
    <property type="entry name" value="PLP_StrS"/>
    <property type="match status" value="1"/>
</dbReference>
<evidence type="ECO:0000256" key="2">
    <source>
        <dbReference type="RuleBase" id="RU004508"/>
    </source>
</evidence>
<name>A0ABQ4EFS1_9ACTN</name>
<comment type="caution">
    <text evidence="3">The sequence shown here is derived from an EMBL/GenBank/DDBJ whole genome shotgun (WGS) entry which is preliminary data.</text>
</comment>
<keyword evidence="2" id="KW-0663">Pyridoxal phosphate</keyword>
<comment type="cofactor">
    <cofactor evidence="1">
        <name>pyridoxal 5'-phosphate</name>
        <dbReference type="ChEBI" id="CHEBI:597326"/>
    </cofactor>
</comment>
<reference evidence="3 4" key="1">
    <citation type="submission" date="2021-01" db="EMBL/GenBank/DDBJ databases">
        <title>Whole genome shotgun sequence of Plantactinospora mayteni NBRC 109088.</title>
        <authorList>
            <person name="Komaki H."/>
            <person name="Tamura T."/>
        </authorList>
    </citation>
    <scope>NUCLEOTIDE SEQUENCE [LARGE SCALE GENOMIC DNA]</scope>
    <source>
        <strain evidence="3 4">NBRC 109088</strain>
    </source>
</reference>
<gene>
    <name evidence="3" type="primary">rifK_1</name>
    <name evidence="3" type="ORF">Pma05_00870</name>
</gene>
<accession>A0ABQ4EFS1</accession>
<evidence type="ECO:0000256" key="1">
    <source>
        <dbReference type="ARBA" id="ARBA00001933"/>
    </source>
</evidence>
<keyword evidence="4" id="KW-1185">Reference proteome</keyword>
<dbReference type="SUPFAM" id="SSF53383">
    <property type="entry name" value="PLP-dependent transferases"/>
    <property type="match status" value="1"/>
</dbReference>
<dbReference type="Gene3D" id="3.40.640.10">
    <property type="entry name" value="Type I PLP-dependent aspartate aminotransferase-like (Major domain)"/>
    <property type="match status" value="1"/>
</dbReference>
<dbReference type="CDD" id="cd00616">
    <property type="entry name" value="AHBA_syn"/>
    <property type="match status" value="1"/>
</dbReference>
<comment type="similarity">
    <text evidence="2">Belongs to the DegT/DnrJ/EryC1 family.</text>
</comment>
<organism evidence="3 4">
    <name type="scientific">Plantactinospora mayteni</name>
    <dbReference type="NCBI Taxonomy" id="566021"/>
    <lineage>
        <taxon>Bacteria</taxon>
        <taxon>Bacillati</taxon>
        <taxon>Actinomycetota</taxon>
        <taxon>Actinomycetes</taxon>
        <taxon>Micromonosporales</taxon>
        <taxon>Micromonosporaceae</taxon>
        <taxon>Plantactinospora</taxon>
    </lineage>
</organism>